<gene>
    <name evidence="5" type="ORF">HDID_LOCUS2296</name>
    <name evidence="6" type="ORF">WMSIL1_LOCUS12458</name>
</gene>
<dbReference type="Pfam" id="PF08597">
    <property type="entry name" value="eIF3_subunit"/>
    <property type="match status" value="1"/>
</dbReference>
<proteinExistence type="predicted"/>
<dbReference type="Gene3D" id="1.10.246.60">
    <property type="entry name" value="Eukaryotic translation initiation factor 3 like domains"/>
    <property type="match status" value="1"/>
</dbReference>
<reference evidence="6 8" key="3">
    <citation type="submission" date="2019-07" db="EMBL/GenBank/DDBJ databases">
        <authorList>
            <person name="Jastrzebski P J."/>
            <person name="Paukszto L."/>
            <person name="Jastrzebski P J."/>
        </authorList>
    </citation>
    <scope>NUCLEOTIDE SEQUENCE [LARGE SCALE GENOMIC DNA]</scope>
    <source>
        <strain evidence="6 8">WMS-il1</strain>
    </source>
</reference>
<dbReference type="Proteomes" id="UP000321570">
    <property type="component" value="Unassembled WGS sequence"/>
</dbReference>
<feature type="compositionally biased region" description="Acidic residues" evidence="4">
    <location>
        <begin position="17"/>
        <end position="31"/>
    </location>
</feature>
<evidence type="ECO:0000313" key="5">
    <source>
        <dbReference type="EMBL" id="VDL19757.1"/>
    </source>
</evidence>
<evidence type="ECO:0000313" key="6">
    <source>
        <dbReference type="EMBL" id="VUZ54394.1"/>
    </source>
</evidence>
<dbReference type="EMBL" id="UYSG01000546">
    <property type="protein sequence ID" value="VDL19757.1"/>
    <property type="molecule type" value="Genomic_DNA"/>
</dbReference>
<dbReference type="STRING" id="6216.A0A0R3SCI2"/>
<dbReference type="EMBL" id="CABIJS010000643">
    <property type="protein sequence ID" value="VUZ54394.1"/>
    <property type="molecule type" value="Genomic_DNA"/>
</dbReference>
<reference evidence="5 7" key="2">
    <citation type="submission" date="2018-11" db="EMBL/GenBank/DDBJ databases">
        <authorList>
            <consortium name="Pathogen Informatics"/>
        </authorList>
    </citation>
    <scope>NUCLEOTIDE SEQUENCE [LARGE SCALE GENOMIC DNA]</scope>
</reference>
<dbReference type="InterPro" id="IPR023194">
    <property type="entry name" value="eIF3-like_dom_sf"/>
</dbReference>
<name>A0A0R3SCI2_HYMDI</name>
<evidence type="ECO:0000256" key="4">
    <source>
        <dbReference type="SAM" id="MobiDB-lite"/>
    </source>
</evidence>
<protein>
    <submittedName>
        <fullName evidence="9">Eukaryotic translation initiation factor 3 30 kDa subunit</fullName>
    </submittedName>
</protein>
<dbReference type="GO" id="GO:0005852">
    <property type="term" value="C:eukaryotic translation initiation factor 3 complex"/>
    <property type="evidence" value="ECO:0007669"/>
    <property type="project" value="InterPro"/>
</dbReference>
<dbReference type="AlphaFoldDB" id="A0A0R3SCI2"/>
<keyword evidence="1" id="KW-0963">Cytoplasm</keyword>
<dbReference type="PANTHER" id="PTHR21681">
    <property type="entry name" value="EUKARYOTIC TRANSLATION INITIATION FACTOR 3 SUBUNIT J"/>
    <property type="match status" value="1"/>
</dbReference>
<feature type="region of interest" description="Disordered" evidence="4">
    <location>
        <begin position="1"/>
        <end position="58"/>
    </location>
</feature>
<sequence length="221" mass="25955">MEDWETISKPVRTVDTWENEADEVPDSWDADESPKEEIKPKPQASKKLTVKEKMAQREAKKQKIVEEMHEKQKEIETRQLSEREREELAKEQEAKLIQDSFGISDTPIPRDDGFDFSKVSTKQDFNDLYDKLVSKFKILEVSPHYSSFAENFIRQMSLQMELDNLKELSTSINALISEKQKLSNKNKTRRRGPKTKLVVERGVNDYDKYEDDVIDDFEDFL</sequence>
<evidence type="ECO:0000256" key="2">
    <source>
        <dbReference type="ARBA" id="ARBA00022540"/>
    </source>
</evidence>
<dbReference type="GO" id="GO:0003743">
    <property type="term" value="F:translation initiation factor activity"/>
    <property type="evidence" value="ECO:0007669"/>
    <property type="project" value="UniProtKB-KW"/>
</dbReference>
<keyword evidence="2" id="KW-0396">Initiation factor</keyword>
<dbReference type="Proteomes" id="UP000274504">
    <property type="component" value="Unassembled WGS sequence"/>
</dbReference>
<organism evidence="9">
    <name type="scientific">Hymenolepis diminuta</name>
    <name type="common">Rat tapeworm</name>
    <dbReference type="NCBI Taxonomy" id="6216"/>
    <lineage>
        <taxon>Eukaryota</taxon>
        <taxon>Metazoa</taxon>
        <taxon>Spiralia</taxon>
        <taxon>Lophotrochozoa</taxon>
        <taxon>Platyhelminthes</taxon>
        <taxon>Cestoda</taxon>
        <taxon>Eucestoda</taxon>
        <taxon>Cyclophyllidea</taxon>
        <taxon>Hymenolepididae</taxon>
        <taxon>Hymenolepis</taxon>
    </lineage>
</organism>
<evidence type="ECO:0000313" key="9">
    <source>
        <dbReference type="WBParaSite" id="HDID_0000229501-mRNA-1"/>
    </source>
</evidence>
<feature type="compositionally biased region" description="Basic and acidic residues" evidence="4">
    <location>
        <begin position="49"/>
        <end position="58"/>
    </location>
</feature>
<reference evidence="9" key="1">
    <citation type="submission" date="2017-02" db="UniProtKB">
        <authorList>
            <consortium name="WormBaseParasite"/>
        </authorList>
    </citation>
    <scope>IDENTIFICATION</scope>
</reference>
<keyword evidence="8" id="KW-1185">Reference proteome</keyword>
<evidence type="ECO:0000256" key="1">
    <source>
        <dbReference type="ARBA" id="ARBA00022490"/>
    </source>
</evidence>
<dbReference type="OrthoDB" id="20381at2759"/>
<evidence type="ECO:0000313" key="7">
    <source>
        <dbReference type="Proteomes" id="UP000274504"/>
    </source>
</evidence>
<evidence type="ECO:0000313" key="8">
    <source>
        <dbReference type="Proteomes" id="UP000321570"/>
    </source>
</evidence>
<dbReference type="InterPro" id="IPR013906">
    <property type="entry name" value="eIF3j"/>
</dbReference>
<dbReference type="WBParaSite" id="HDID_0000229501-mRNA-1">
    <property type="protein sequence ID" value="HDID_0000229501-mRNA-1"/>
    <property type="gene ID" value="HDID_0000229501"/>
</dbReference>
<keyword evidence="3" id="KW-0648">Protein biosynthesis</keyword>
<accession>A0A0R3SCI2</accession>
<dbReference type="PANTHER" id="PTHR21681:SF0">
    <property type="entry name" value="EUKARYOTIC TRANSLATION INITIATION FACTOR 3 SUBUNIT J"/>
    <property type="match status" value="1"/>
</dbReference>
<evidence type="ECO:0000256" key="3">
    <source>
        <dbReference type="ARBA" id="ARBA00022917"/>
    </source>
</evidence>